<sequence>MSTGQLNASLRLHTQPINVVVYNGSSGRSNLGAGFPLRCFQRLSIPNMATQLCPWQDNWCTRGSSIPVLSY</sequence>
<name>A0A2J6WR18_9BACT</name>
<protein>
    <submittedName>
        <fullName evidence="1">Uncharacterized protein</fullName>
    </submittedName>
</protein>
<evidence type="ECO:0000313" key="2">
    <source>
        <dbReference type="Proteomes" id="UP000242881"/>
    </source>
</evidence>
<comment type="caution">
    <text evidence="1">The sequence shown here is derived from an EMBL/GenBank/DDBJ whole genome shotgun (WGS) entry which is preliminary data.</text>
</comment>
<proteinExistence type="predicted"/>
<dbReference type="EMBL" id="PNIN01000016">
    <property type="protein sequence ID" value="PMP72831.1"/>
    <property type="molecule type" value="Genomic_DNA"/>
</dbReference>
<gene>
    <name evidence="1" type="ORF">C0187_00925</name>
</gene>
<dbReference type="Proteomes" id="UP000242881">
    <property type="component" value="Unassembled WGS sequence"/>
</dbReference>
<organism evidence="1 2">
    <name type="scientific">Calditerrivibrio nitroreducens</name>
    <dbReference type="NCBI Taxonomy" id="477976"/>
    <lineage>
        <taxon>Bacteria</taxon>
        <taxon>Pseudomonadati</taxon>
        <taxon>Deferribacterota</taxon>
        <taxon>Deferribacteres</taxon>
        <taxon>Deferribacterales</taxon>
        <taxon>Calditerrivibrionaceae</taxon>
    </lineage>
</organism>
<accession>A0A2J6WR18</accession>
<reference evidence="1 2" key="1">
    <citation type="submission" date="2018-01" db="EMBL/GenBank/DDBJ databases">
        <title>Metagenomic assembled genomes from two thermal pools in the Uzon Caldera, Kamchatka, Russia.</title>
        <authorList>
            <person name="Wilkins L."/>
            <person name="Ettinger C."/>
        </authorList>
    </citation>
    <scope>NUCLEOTIDE SEQUENCE [LARGE SCALE GENOMIC DNA]</scope>
    <source>
        <strain evidence="1">ZAV-05</strain>
    </source>
</reference>
<dbReference type="AlphaFoldDB" id="A0A2J6WR18"/>
<evidence type="ECO:0000313" key="1">
    <source>
        <dbReference type="EMBL" id="PMP72831.1"/>
    </source>
</evidence>